<feature type="transmembrane region" description="Helical" evidence="6">
    <location>
        <begin position="40"/>
        <end position="65"/>
    </location>
</feature>
<keyword evidence="5 6" id="KW-0472">Membrane</keyword>
<dbReference type="Pfam" id="PF01810">
    <property type="entry name" value="LysE"/>
    <property type="match status" value="1"/>
</dbReference>
<feature type="transmembrane region" description="Helical" evidence="6">
    <location>
        <begin position="146"/>
        <end position="171"/>
    </location>
</feature>
<proteinExistence type="predicted"/>
<evidence type="ECO:0000256" key="3">
    <source>
        <dbReference type="ARBA" id="ARBA00022692"/>
    </source>
</evidence>
<evidence type="ECO:0000256" key="6">
    <source>
        <dbReference type="SAM" id="Phobius"/>
    </source>
</evidence>
<dbReference type="EMBL" id="JBBYXI010000004">
    <property type="protein sequence ID" value="MEN3931572.1"/>
    <property type="molecule type" value="Genomic_DNA"/>
</dbReference>
<feature type="transmembrane region" description="Helical" evidence="6">
    <location>
        <begin position="119"/>
        <end position="140"/>
    </location>
</feature>
<feature type="transmembrane region" description="Helical" evidence="6">
    <location>
        <begin position="77"/>
        <end position="94"/>
    </location>
</feature>
<evidence type="ECO:0000256" key="5">
    <source>
        <dbReference type="ARBA" id="ARBA00023136"/>
    </source>
</evidence>
<keyword evidence="4 6" id="KW-1133">Transmembrane helix</keyword>
<evidence type="ECO:0000313" key="8">
    <source>
        <dbReference type="Proteomes" id="UP001418637"/>
    </source>
</evidence>
<dbReference type="InterPro" id="IPR001123">
    <property type="entry name" value="LeuE-type"/>
</dbReference>
<gene>
    <name evidence="7" type="ORF">WJT86_10960</name>
</gene>
<reference evidence="7 8" key="1">
    <citation type="submission" date="2024-04" db="EMBL/GenBank/DDBJ databases">
        <title>A novel species isolated from cricket.</title>
        <authorList>
            <person name="Wang H.-C."/>
        </authorList>
    </citation>
    <scope>NUCLEOTIDE SEQUENCE [LARGE SCALE GENOMIC DNA]</scope>
    <source>
        <strain evidence="7 8">WL0021</strain>
    </source>
</reference>
<keyword evidence="2" id="KW-1003">Cell membrane</keyword>
<evidence type="ECO:0000256" key="2">
    <source>
        <dbReference type="ARBA" id="ARBA00022475"/>
    </source>
</evidence>
<name>A0ABV0BKQ3_9HYPH</name>
<protein>
    <submittedName>
        <fullName evidence="7">LysE family transporter</fullName>
    </submittedName>
</protein>
<feature type="transmembrane region" description="Helical" evidence="6">
    <location>
        <begin position="6"/>
        <end position="28"/>
    </location>
</feature>
<evidence type="ECO:0000256" key="4">
    <source>
        <dbReference type="ARBA" id="ARBA00022989"/>
    </source>
</evidence>
<organism evidence="7 8">
    <name type="scientific">Hohaiivirga grylli</name>
    <dbReference type="NCBI Taxonomy" id="3133970"/>
    <lineage>
        <taxon>Bacteria</taxon>
        <taxon>Pseudomonadati</taxon>
        <taxon>Pseudomonadota</taxon>
        <taxon>Alphaproteobacteria</taxon>
        <taxon>Hyphomicrobiales</taxon>
        <taxon>Methylobacteriaceae</taxon>
        <taxon>Hohaiivirga</taxon>
    </lineage>
</organism>
<comment type="subcellular location">
    <subcellularLocation>
        <location evidence="1">Cell membrane</location>
        <topology evidence="1">Multi-pass membrane protein</topology>
    </subcellularLocation>
</comment>
<keyword evidence="8" id="KW-1185">Reference proteome</keyword>
<dbReference type="PIRSF" id="PIRSF006324">
    <property type="entry name" value="LeuE"/>
    <property type="match status" value="1"/>
</dbReference>
<comment type="caution">
    <text evidence="7">The sequence shown here is derived from an EMBL/GenBank/DDBJ whole genome shotgun (WGS) entry which is preliminary data.</text>
</comment>
<dbReference type="PANTHER" id="PTHR30086:SF20">
    <property type="entry name" value="ARGININE EXPORTER PROTEIN ARGO-RELATED"/>
    <property type="match status" value="1"/>
</dbReference>
<evidence type="ECO:0000313" key="7">
    <source>
        <dbReference type="EMBL" id="MEN3931572.1"/>
    </source>
</evidence>
<accession>A0ABV0BKQ3</accession>
<sequence>MDYTYQLLTLAGVMLVACISPGPDFIAVTAQSLSNRRSGLATALGVATGCLVWATLAVFGLGVILSKLVWLYDVIRYFGAAYLIYLGVMTFLSLRKKTSEISLHKEHSLSFLQAYRRGLLVNLTNPKSVAFFGSLFVTVIPAHAPVWVYGATLIIVSIVAACWFCTLATLFSNGHVRSTYLKLRKPFDAAMGGVLVALGTKLAIDH</sequence>
<keyword evidence="3 6" id="KW-0812">Transmembrane</keyword>
<dbReference type="RefSeq" id="WP_346337613.1">
    <property type="nucleotide sequence ID" value="NZ_JBBYXI010000004.1"/>
</dbReference>
<dbReference type="PANTHER" id="PTHR30086">
    <property type="entry name" value="ARGININE EXPORTER PROTEIN ARGO"/>
    <property type="match status" value="1"/>
</dbReference>
<evidence type="ECO:0000256" key="1">
    <source>
        <dbReference type="ARBA" id="ARBA00004651"/>
    </source>
</evidence>
<dbReference type="Proteomes" id="UP001418637">
    <property type="component" value="Unassembled WGS sequence"/>
</dbReference>